<dbReference type="OMA" id="FTRTVCA"/>
<dbReference type="InterPro" id="IPR006966">
    <property type="entry name" value="Peroxin-3"/>
</dbReference>
<feature type="region of interest" description="Disordered" evidence="1">
    <location>
        <begin position="316"/>
        <end position="339"/>
    </location>
</feature>
<dbReference type="AlphaFoldDB" id="A0A139AXM6"/>
<evidence type="ECO:0000313" key="3">
    <source>
        <dbReference type="Proteomes" id="UP000070544"/>
    </source>
</evidence>
<sequence length="496" mass="52319">MVLSALSSALVRHQDTIIYTSGIAVAGYVMAGWLAGKIRELSTVGAADRARENLARRFARNNQDTAWAAAALFPAVLGQLLEAMRVEELTARLQGKQPAAVGAARAALSAAAATVSGGVDGKPGSPAPAPVAVEQPLDKDAKLRLWNDLKILAFARTLASVYILNLLSILVQTQICLLGRGSYLESILSADEETPDKTVVVPVAFAETRRSPVDAQTEREFLSFSWYLINVGYRPLLERARWAVEETLGNVALKQPVTFDDFVTYIENARAKIELDEAPSSSALGRGPGGAAGTTPTTPQFHAFVQYVLPQPETSAEADVLAATSGTQSPTSPTGDVSPSLRRLLRELHLTFTSVDFAVALRSSLDASIEVLLSQFKTSTFTGPTQPPPPDTLPVVTGGDASAAALSSPAAASAPTLSVPLATLLPRISKTVHTVWSSPGAGLGFEMGMMGTGMGGNPYYEAIRNDAAVRSLAAVVFARWGEDGLMEGGDDIRGEF</sequence>
<evidence type="ECO:0000256" key="1">
    <source>
        <dbReference type="SAM" id="MobiDB-lite"/>
    </source>
</evidence>
<evidence type="ECO:0000313" key="2">
    <source>
        <dbReference type="EMBL" id="KXS21470.1"/>
    </source>
</evidence>
<dbReference type="Proteomes" id="UP000070544">
    <property type="component" value="Unassembled WGS sequence"/>
</dbReference>
<keyword evidence="3" id="KW-1185">Reference proteome</keyword>
<proteinExistence type="predicted"/>
<accession>A0A139AXM6</accession>
<dbReference type="EMBL" id="KQ965732">
    <property type="protein sequence ID" value="KXS21470.1"/>
    <property type="molecule type" value="Genomic_DNA"/>
</dbReference>
<evidence type="ECO:0008006" key="4">
    <source>
        <dbReference type="Google" id="ProtNLM"/>
    </source>
</evidence>
<reference evidence="2 3" key="1">
    <citation type="journal article" date="2015" name="Genome Biol. Evol.">
        <title>Phylogenomic analyses indicate that early fungi evolved digesting cell walls of algal ancestors of land plants.</title>
        <authorList>
            <person name="Chang Y."/>
            <person name="Wang S."/>
            <person name="Sekimoto S."/>
            <person name="Aerts A.L."/>
            <person name="Choi C."/>
            <person name="Clum A."/>
            <person name="LaButti K.M."/>
            <person name="Lindquist E.A."/>
            <person name="Yee Ngan C."/>
            <person name="Ohm R.A."/>
            <person name="Salamov A.A."/>
            <person name="Grigoriev I.V."/>
            <person name="Spatafora J.W."/>
            <person name="Berbee M.L."/>
        </authorList>
    </citation>
    <scope>NUCLEOTIDE SEQUENCE [LARGE SCALE GENOMIC DNA]</scope>
    <source>
        <strain evidence="2 3">JEL478</strain>
    </source>
</reference>
<organism evidence="2 3">
    <name type="scientific">Gonapodya prolifera (strain JEL478)</name>
    <name type="common">Monoblepharis prolifera</name>
    <dbReference type="NCBI Taxonomy" id="1344416"/>
    <lineage>
        <taxon>Eukaryota</taxon>
        <taxon>Fungi</taxon>
        <taxon>Fungi incertae sedis</taxon>
        <taxon>Chytridiomycota</taxon>
        <taxon>Chytridiomycota incertae sedis</taxon>
        <taxon>Monoblepharidomycetes</taxon>
        <taxon>Monoblepharidales</taxon>
        <taxon>Gonapodyaceae</taxon>
        <taxon>Gonapodya</taxon>
    </lineage>
</organism>
<name>A0A139AXM6_GONPJ</name>
<dbReference type="GO" id="GO:0030674">
    <property type="term" value="F:protein-macromolecule adaptor activity"/>
    <property type="evidence" value="ECO:0007669"/>
    <property type="project" value="TreeGrafter"/>
</dbReference>
<dbReference type="GO" id="GO:0045046">
    <property type="term" value="P:protein import into peroxisome membrane"/>
    <property type="evidence" value="ECO:0007669"/>
    <property type="project" value="TreeGrafter"/>
</dbReference>
<gene>
    <name evidence="2" type="ORF">M427DRAFT_141994</name>
</gene>
<feature type="compositionally biased region" description="Low complexity" evidence="1">
    <location>
        <begin position="324"/>
        <end position="335"/>
    </location>
</feature>
<dbReference type="PANTHER" id="PTHR28080">
    <property type="entry name" value="PEROXISOMAL BIOGENESIS FACTOR 3"/>
    <property type="match status" value="1"/>
</dbReference>
<dbReference type="OrthoDB" id="45930at2759"/>
<dbReference type="Pfam" id="PF04882">
    <property type="entry name" value="Peroxin-3"/>
    <property type="match status" value="1"/>
</dbReference>
<dbReference type="STRING" id="1344416.A0A139AXM6"/>
<dbReference type="GO" id="GO:0005778">
    <property type="term" value="C:peroxisomal membrane"/>
    <property type="evidence" value="ECO:0007669"/>
    <property type="project" value="InterPro"/>
</dbReference>
<protein>
    <recommendedName>
        <fullName evidence="4">Peroxin-3</fullName>
    </recommendedName>
</protein>
<dbReference type="PANTHER" id="PTHR28080:SF1">
    <property type="entry name" value="PEROXISOMAL BIOGENESIS FACTOR 3"/>
    <property type="match status" value="1"/>
</dbReference>